<dbReference type="GO" id="GO:0051650">
    <property type="term" value="P:establishment of vesicle localization"/>
    <property type="evidence" value="ECO:0007669"/>
    <property type="project" value="UniProtKB-ARBA"/>
</dbReference>
<dbReference type="CTD" id="38493"/>
<keyword evidence="4" id="KW-1185">Reference proteome</keyword>
<dbReference type="GO" id="GO:0015031">
    <property type="term" value="P:protein transport"/>
    <property type="evidence" value="ECO:0007669"/>
    <property type="project" value="UniProtKB-KW"/>
</dbReference>
<dbReference type="InterPro" id="IPR043127">
    <property type="entry name" value="Sec-1-like_dom3a"/>
</dbReference>
<dbReference type="FunFam" id="3.40.50.2060:FF:000001">
    <property type="entry name" value="syntaxin-binding protein 1 isoform X2"/>
    <property type="match status" value="1"/>
</dbReference>
<dbReference type="PIRSF" id="PIRSF005715">
    <property type="entry name" value="VPS45_Sec1"/>
    <property type="match status" value="1"/>
</dbReference>
<dbReference type="GeneID" id="108629156"/>
<dbReference type="InterPro" id="IPR001619">
    <property type="entry name" value="Sec1-like"/>
</dbReference>
<gene>
    <name evidence="5" type="primary">LOC108629156</name>
</gene>
<dbReference type="InterPro" id="IPR043154">
    <property type="entry name" value="Sec-1-like_dom1"/>
</dbReference>
<evidence type="ECO:0000313" key="4">
    <source>
        <dbReference type="Proteomes" id="UP000694925"/>
    </source>
</evidence>
<dbReference type="InterPro" id="IPR027482">
    <property type="entry name" value="Sec1-like_dom2"/>
</dbReference>
<keyword evidence="3" id="KW-0653">Protein transport</keyword>
<dbReference type="Gene3D" id="3.40.50.2060">
    <property type="match status" value="1"/>
</dbReference>
<dbReference type="RefSeq" id="XP_017887115.1">
    <property type="nucleotide sequence ID" value="XM_018031626.2"/>
</dbReference>
<dbReference type="AlphaFoldDB" id="A0AAJ7J8Z0"/>
<evidence type="ECO:0000256" key="3">
    <source>
        <dbReference type="ARBA" id="ARBA00022927"/>
    </source>
</evidence>
<dbReference type="GO" id="GO:0016192">
    <property type="term" value="P:vesicle-mediated transport"/>
    <property type="evidence" value="ECO:0007669"/>
    <property type="project" value="InterPro"/>
</dbReference>
<dbReference type="FunFam" id="3.90.830.10:FF:000001">
    <property type="entry name" value="syntaxin-binding protein 1 isoform X2"/>
    <property type="match status" value="1"/>
</dbReference>
<dbReference type="PANTHER" id="PTHR11679">
    <property type="entry name" value="VESICLE PROTEIN SORTING-ASSOCIATED"/>
    <property type="match status" value="1"/>
</dbReference>
<organism evidence="4 5">
    <name type="scientific">Ceratina calcarata</name>
    <dbReference type="NCBI Taxonomy" id="156304"/>
    <lineage>
        <taxon>Eukaryota</taxon>
        <taxon>Metazoa</taxon>
        <taxon>Ecdysozoa</taxon>
        <taxon>Arthropoda</taxon>
        <taxon>Hexapoda</taxon>
        <taxon>Insecta</taxon>
        <taxon>Pterygota</taxon>
        <taxon>Neoptera</taxon>
        <taxon>Endopterygota</taxon>
        <taxon>Hymenoptera</taxon>
        <taxon>Apocrita</taxon>
        <taxon>Aculeata</taxon>
        <taxon>Apoidea</taxon>
        <taxon>Anthophila</taxon>
        <taxon>Apidae</taxon>
        <taxon>Ceratina</taxon>
        <taxon>Zadontomerus</taxon>
    </lineage>
</organism>
<dbReference type="Gene3D" id="3.90.830.10">
    <property type="entry name" value="Syntaxin Binding Protein 1, Chain A, domain 2"/>
    <property type="match status" value="1"/>
</dbReference>
<comment type="similarity">
    <text evidence="1">Belongs to the STXBP/unc-18/SEC1 family.</text>
</comment>
<dbReference type="KEGG" id="ccal:108629156"/>
<sequence>MALKAQVGQKIMNEVIKQKKPGTGGQWRILVVDQLAMRMVSACCKMHDISAQGITLVEDINKKREPLPTMEAIYLITPCNPSIQKLIEDFNNPTRTTYKVAHVYFTEVCPEELFNELCKSLAAKKIKTLKEINIAFLPYESQVFSLDSRETFACFYNPSFANLRTANMERIAEQIATLCATLGEYPSVRYRSDFDRNVELAHMVQQKLDAYKADEPTMGEGPEKARSQLLILDRGFDCVSPLLHELTLQSMAYDLLDIENDVYRFEASAGVQKEVLLDENDDLWVDLRHEHIAVVSQNVTKNLKKFTESKRMPQGDKQSMRDLSQMIKKMPQYQKELSKYATHLQLAEDCMKRYQGNVDKLCKVEQDLAMGTDAEGERIKDQMKNITPILLDQNINHLDKLRIIALYVISKNGITDENLNRLVNHAQISQDDKQTIINIANLGLNIVVDGSNRKKVYVMPRKERISEQTYQMSRWTPLMKDIMEEAIEDKLDPKHFPFLAGRAASSGYHAPTSARYGHWHKDKGSQTIKNVPRLIVFVVGGVCFSEIRCAYEVTNAMKNWEVIIGSSHIITPKSFLEDLSKLHV</sequence>
<dbReference type="Gene3D" id="1.25.40.60">
    <property type="match status" value="1"/>
</dbReference>
<keyword evidence="2" id="KW-0813">Transport</keyword>
<evidence type="ECO:0000256" key="2">
    <source>
        <dbReference type="ARBA" id="ARBA00022448"/>
    </source>
</evidence>
<dbReference type="Proteomes" id="UP000694925">
    <property type="component" value="Unplaced"/>
</dbReference>
<evidence type="ECO:0000313" key="5">
    <source>
        <dbReference type="RefSeq" id="XP_017887115.1"/>
    </source>
</evidence>
<dbReference type="InterPro" id="IPR036045">
    <property type="entry name" value="Sec1-like_sf"/>
</dbReference>
<name>A0AAJ7J8Z0_9HYME</name>
<protein>
    <submittedName>
        <fullName evidence="5">Protein ROP isoform X1</fullName>
    </submittedName>
</protein>
<dbReference type="Gene3D" id="3.40.50.1910">
    <property type="match status" value="1"/>
</dbReference>
<proteinExistence type="inferred from homology"/>
<accession>A0AAJ7J8Z0</accession>
<dbReference type="Pfam" id="PF00995">
    <property type="entry name" value="Sec1"/>
    <property type="match status" value="1"/>
</dbReference>
<reference evidence="5" key="1">
    <citation type="submission" date="2025-08" db="UniProtKB">
        <authorList>
            <consortium name="RefSeq"/>
        </authorList>
    </citation>
    <scope>IDENTIFICATION</scope>
    <source>
        <tissue evidence="5">Whole body</tissue>
    </source>
</reference>
<dbReference type="SUPFAM" id="SSF56815">
    <property type="entry name" value="Sec1/munc18-like (SM) proteins"/>
    <property type="match status" value="1"/>
</dbReference>
<evidence type="ECO:0000256" key="1">
    <source>
        <dbReference type="ARBA" id="ARBA00009884"/>
    </source>
</evidence>